<feature type="compositionally biased region" description="Polar residues" evidence="1">
    <location>
        <begin position="60"/>
        <end position="71"/>
    </location>
</feature>
<organism evidence="2 4">
    <name type="scientific">Aphanomyces astaci</name>
    <name type="common">Crayfish plague agent</name>
    <dbReference type="NCBI Taxonomy" id="112090"/>
    <lineage>
        <taxon>Eukaryota</taxon>
        <taxon>Sar</taxon>
        <taxon>Stramenopiles</taxon>
        <taxon>Oomycota</taxon>
        <taxon>Saprolegniomycetes</taxon>
        <taxon>Saprolegniales</taxon>
        <taxon>Verrucalvaceae</taxon>
        <taxon>Aphanomyces</taxon>
    </lineage>
</organism>
<evidence type="ECO:0008006" key="6">
    <source>
        <dbReference type="Google" id="ProtNLM"/>
    </source>
</evidence>
<dbReference type="Gene3D" id="2.30.29.30">
    <property type="entry name" value="Pleckstrin-homology domain (PH domain)/Phosphotyrosine-binding domain (PTB)"/>
    <property type="match status" value="1"/>
</dbReference>
<dbReference type="Proteomes" id="UP000266239">
    <property type="component" value="Unassembled WGS sequence"/>
</dbReference>
<dbReference type="VEuPathDB" id="FungiDB:H257_14346"/>
<evidence type="ECO:0000313" key="3">
    <source>
        <dbReference type="EMBL" id="RHY83469.1"/>
    </source>
</evidence>
<protein>
    <recommendedName>
        <fullName evidence="6">PH domain-containing protein</fullName>
    </recommendedName>
</protein>
<evidence type="ECO:0000313" key="2">
    <source>
        <dbReference type="EMBL" id="RHY00191.1"/>
    </source>
</evidence>
<dbReference type="AlphaFoldDB" id="A0A397A499"/>
<dbReference type="EMBL" id="QUTF01025487">
    <property type="protein sequence ID" value="RHY83469.1"/>
    <property type="molecule type" value="Genomic_DNA"/>
</dbReference>
<comment type="caution">
    <text evidence="2">The sequence shown here is derived from an EMBL/GenBank/DDBJ whole genome shotgun (WGS) entry which is preliminary data.</text>
</comment>
<evidence type="ECO:0000313" key="5">
    <source>
        <dbReference type="Proteomes" id="UP000286510"/>
    </source>
</evidence>
<feature type="region of interest" description="Disordered" evidence="1">
    <location>
        <begin position="43"/>
        <end position="71"/>
    </location>
</feature>
<dbReference type="EMBL" id="QUTA01010021">
    <property type="protein sequence ID" value="RHY00191.1"/>
    <property type="molecule type" value="Genomic_DNA"/>
</dbReference>
<gene>
    <name evidence="2" type="ORF">DYB25_005343</name>
    <name evidence="3" type="ORF">DYB26_016371</name>
</gene>
<name>A0A397A499_APHAT</name>
<accession>A0A397A499</accession>
<dbReference type="SUPFAM" id="SSF50729">
    <property type="entry name" value="PH domain-like"/>
    <property type="match status" value="1"/>
</dbReference>
<proteinExistence type="predicted"/>
<evidence type="ECO:0000256" key="1">
    <source>
        <dbReference type="SAM" id="MobiDB-lite"/>
    </source>
</evidence>
<dbReference type="Proteomes" id="UP000286510">
    <property type="component" value="Unassembled WGS sequence"/>
</dbReference>
<evidence type="ECO:0000313" key="4">
    <source>
        <dbReference type="Proteomes" id="UP000266239"/>
    </source>
</evidence>
<sequence length="379" mass="43267">MFDVVTGYVPTTPPLRVRAKPTKSKKKLSRLTKEQRELLAQKYANNNNQSGEHRPEASNEDNNLSHDTTGETLSYDDAATKIQNAWRCHFACQLKARLQAQIGRPAQLHVHKIHVSAKWLRLGAYCIVTVLRRPYGPLMYQYKTDLTKQSALTSQAPFFVPIMSAKYDVIVTVVAEPSKLQYPVFLGQAVLAVDDSWADDHQVQRNVLFQGYRFPVDVQLQNSDRHVEGHVVLSVVSLNASVTSFSGPLAVRPSGVTKTLASMRHRVGKLYMKNGMSYESALSWCQKAPDILQWGVLTDTFLSIYHQRASLPHKSFDLRRIQLIHHNHIARSDDGHKKDMHQLKIYHEGIIHTFGVESSYEYRQWVYRIDANRRKLLVP</sequence>
<dbReference type="InterPro" id="IPR011993">
    <property type="entry name" value="PH-like_dom_sf"/>
</dbReference>
<reference evidence="4 5" key="1">
    <citation type="submission" date="2018-08" db="EMBL/GenBank/DDBJ databases">
        <title>Aphanomyces genome sequencing and annotation.</title>
        <authorList>
            <person name="Minardi D."/>
            <person name="Oidtmann B."/>
            <person name="Van Der Giezen M."/>
            <person name="Studholme D.J."/>
        </authorList>
    </citation>
    <scope>NUCLEOTIDE SEQUENCE [LARGE SCALE GENOMIC DNA]</scope>
    <source>
        <strain evidence="3 5">FDL457</strain>
        <strain evidence="2 4">Yx</strain>
    </source>
</reference>